<organism evidence="6 7">
    <name type="scientific">Ditylenchus dipsaci</name>
    <dbReference type="NCBI Taxonomy" id="166011"/>
    <lineage>
        <taxon>Eukaryota</taxon>
        <taxon>Metazoa</taxon>
        <taxon>Ecdysozoa</taxon>
        <taxon>Nematoda</taxon>
        <taxon>Chromadorea</taxon>
        <taxon>Rhabditida</taxon>
        <taxon>Tylenchina</taxon>
        <taxon>Tylenchomorpha</taxon>
        <taxon>Sphaerularioidea</taxon>
        <taxon>Anguinidae</taxon>
        <taxon>Anguininae</taxon>
        <taxon>Ditylenchus</taxon>
    </lineage>
</organism>
<dbReference type="SUPFAM" id="SSF81321">
    <property type="entry name" value="Family A G protein-coupled receptor-like"/>
    <property type="match status" value="1"/>
</dbReference>
<dbReference type="GO" id="GO:0004930">
    <property type="term" value="F:G protein-coupled receptor activity"/>
    <property type="evidence" value="ECO:0007669"/>
    <property type="project" value="InterPro"/>
</dbReference>
<evidence type="ECO:0000256" key="2">
    <source>
        <dbReference type="ARBA" id="ARBA00022692"/>
    </source>
</evidence>
<evidence type="ECO:0000256" key="3">
    <source>
        <dbReference type="ARBA" id="ARBA00022989"/>
    </source>
</evidence>
<keyword evidence="6" id="KW-1185">Reference proteome</keyword>
<evidence type="ECO:0000313" key="6">
    <source>
        <dbReference type="Proteomes" id="UP000887574"/>
    </source>
</evidence>
<dbReference type="SMART" id="SM01381">
    <property type="entry name" value="7TM_GPCR_Srsx"/>
    <property type="match status" value="1"/>
</dbReference>
<sequence length="156" mass="18103">MVDNVDDQVFLATVDKGRDSDKFLVILIARNRQVMCSVSELYVPEISTEMFRNNIILNGLTLCTYVIVWVVFTSRKAIKNDKANRRMLKSLTVVMLFVFFGWMLYSIARLVMPAFEFSNITTCNAIVLYIFSKEYRKLFQIQNQRLAHALGLSKKK</sequence>
<feature type="transmembrane region" description="Helical" evidence="5">
    <location>
        <begin position="86"/>
        <end position="105"/>
    </location>
</feature>
<reference evidence="7" key="1">
    <citation type="submission" date="2022-11" db="UniProtKB">
        <authorList>
            <consortium name="WormBaseParasite"/>
        </authorList>
    </citation>
    <scope>IDENTIFICATION</scope>
</reference>
<evidence type="ECO:0000256" key="5">
    <source>
        <dbReference type="SAM" id="Phobius"/>
    </source>
</evidence>
<dbReference type="InterPro" id="IPR000276">
    <property type="entry name" value="GPCR_Rhodpsn"/>
</dbReference>
<dbReference type="Gene3D" id="1.20.1070.10">
    <property type="entry name" value="Rhodopsin 7-helix transmembrane proteins"/>
    <property type="match status" value="1"/>
</dbReference>
<proteinExistence type="predicted"/>
<dbReference type="WBParaSite" id="jg4753">
    <property type="protein sequence ID" value="jg4753"/>
    <property type="gene ID" value="jg4753"/>
</dbReference>
<evidence type="ECO:0000313" key="7">
    <source>
        <dbReference type="WBParaSite" id="jg4753"/>
    </source>
</evidence>
<protein>
    <submittedName>
        <fullName evidence="7">Uncharacterized protein</fullName>
    </submittedName>
</protein>
<keyword evidence="4 5" id="KW-0472">Membrane</keyword>
<dbReference type="GO" id="GO:0016020">
    <property type="term" value="C:membrane"/>
    <property type="evidence" value="ECO:0007669"/>
    <property type="project" value="UniProtKB-SubCell"/>
</dbReference>
<feature type="transmembrane region" description="Helical" evidence="5">
    <location>
        <begin position="111"/>
        <end position="131"/>
    </location>
</feature>
<dbReference type="AlphaFoldDB" id="A0A915EDM4"/>
<accession>A0A915EDM4</accession>
<keyword evidence="2 5" id="KW-0812">Transmembrane</keyword>
<dbReference type="Proteomes" id="UP000887574">
    <property type="component" value="Unplaced"/>
</dbReference>
<dbReference type="Pfam" id="PF10320">
    <property type="entry name" value="7TM_GPCR_Srsx"/>
    <property type="match status" value="1"/>
</dbReference>
<name>A0A915EDM4_9BILA</name>
<comment type="subcellular location">
    <subcellularLocation>
        <location evidence="1">Membrane</location>
    </subcellularLocation>
</comment>
<keyword evidence="3 5" id="KW-1133">Transmembrane helix</keyword>
<feature type="transmembrane region" description="Helical" evidence="5">
    <location>
        <begin position="55"/>
        <end position="74"/>
    </location>
</feature>
<evidence type="ECO:0000256" key="4">
    <source>
        <dbReference type="ARBA" id="ARBA00023136"/>
    </source>
</evidence>
<dbReference type="InterPro" id="IPR019424">
    <property type="entry name" value="7TM_GPCR_Srsx"/>
</dbReference>
<evidence type="ECO:0000256" key="1">
    <source>
        <dbReference type="ARBA" id="ARBA00004370"/>
    </source>
</evidence>